<name>A0ABD5WB75_9EURY</name>
<organism evidence="2 3">
    <name type="scientific">Halobaculum lipolyticum</name>
    <dbReference type="NCBI Taxonomy" id="3032001"/>
    <lineage>
        <taxon>Archaea</taxon>
        <taxon>Methanobacteriati</taxon>
        <taxon>Methanobacteriota</taxon>
        <taxon>Stenosarchaea group</taxon>
        <taxon>Halobacteria</taxon>
        <taxon>Halobacteriales</taxon>
        <taxon>Haloferacaceae</taxon>
        <taxon>Halobaculum</taxon>
    </lineage>
</organism>
<dbReference type="AlphaFoldDB" id="A0ABD5WB75"/>
<feature type="region of interest" description="Disordered" evidence="1">
    <location>
        <begin position="76"/>
        <end position="98"/>
    </location>
</feature>
<protein>
    <submittedName>
        <fullName evidence="2">Uncharacterized protein</fullName>
    </submittedName>
</protein>
<reference evidence="2 3" key="1">
    <citation type="journal article" date="2019" name="Int. J. Syst. Evol. Microbiol.">
        <title>The Global Catalogue of Microorganisms (GCM) 10K type strain sequencing project: providing services to taxonomists for standard genome sequencing and annotation.</title>
        <authorList>
            <consortium name="The Broad Institute Genomics Platform"/>
            <consortium name="The Broad Institute Genome Sequencing Center for Infectious Disease"/>
            <person name="Wu L."/>
            <person name="Ma J."/>
        </authorList>
    </citation>
    <scope>NUCLEOTIDE SEQUENCE [LARGE SCALE GENOMIC DNA]</scope>
    <source>
        <strain evidence="2 3">DT31</strain>
    </source>
</reference>
<keyword evidence="3" id="KW-1185">Reference proteome</keyword>
<evidence type="ECO:0000256" key="1">
    <source>
        <dbReference type="SAM" id="MobiDB-lite"/>
    </source>
</evidence>
<dbReference type="EMBL" id="JBHTAH010000003">
    <property type="protein sequence ID" value="MFC7068958.1"/>
    <property type="molecule type" value="Genomic_DNA"/>
</dbReference>
<evidence type="ECO:0000313" key="3">
    <source>
        <dbReference type="Proteomes" id="UP001596461"/>
    </source>
</evidence>
<feature type="region of interest" description="Disordered" evidence="1">
    <location>
        <begin position="1"/>
        <end position="30"/>
    </location>
</feature>
<dbReference type="GeneID" id="81125795"/>
<accession>A0ABD5WB75</accession>
<sequence>MVLSGAGVVSARRQNGESDALSTDFDPDDEEAVDRFVDALGNLSDEEARDLMEELSQEQIAAVQEALQPVDVVVEKGGSVDSSPSTGSGVSTQGLDENSYPGHQEATITAVNRQGNRLYAFESVVNWDFDEDAQTVSNISGYSSPTHTYTGWKHVEQVTDEVREEETIGGDIEYLVSVQKHKFRQCALIPGTGCIQIDNAFPELKFDGGSNGAVNITADYGNDALPEQ</sequence>
<feature type="compositionally biased region" description="Polar residues" evidence="1">
    <location>
        <begin position="80"/>
        <end position="96"/>
    </location>
</feature>
<gene>
    <name evidence="2" type="ORF">ACFQL9_04820</name>
</gene>
<dbReference type="RefSeq" id="WP_284030938.1">
    <property type="nucleotide sequence ID" value="NZ_CP126154.1"/>
</dbReference>
<dbReference type="Proteomes" id="UP001596461">
    <property type="component" value="Unassembled WGS sequence"/>
</dbReference>
<evidence type="ECO:0000313" key="2">
    <source>
        <dbReference type="EMBL" id="MFC7068958.1"/>
    </source>
</evidence>
<comment type="caution">
    <text evidence="2">The sequence shown here is derived from an EMBL/GenBank/DDBJ whole genome shotgun (WGS) entry which is preliminary data.</text>
</comment>
<proteinExistence type="predicted"/>